<dbReference type="AlphaFoldDB" id="A0A8J2TTW0"/>
<proteinExistence type="predicted"/>
<protein>
    <recommendedName>
        <fullName evidence="3">DUF3243 domain-containing protein</fullName>
    </recommendedName>
</protein>
<reference evidence="1" key="1">
    <citation type="journal article" date="2014" name="Int. J. Syst. Evol. Microbiol.">
        <title>Complete genome sequence of Corynebacterium casei LMG S-19264T (=DSM 44701T), isolated from a smear-ripened cheese.</title>
        <authorList>
            <consortium name="US DOE Joint Genome Institute (JGI-PGF)"/>
            <person name="Walter F."/>
            <person name="Albersmeier A."/>
            <person name="Kalinowski J."/>
            <person name="Ruckert C."/>
        </authorList>
    </citation>
    <scope>NUCLEOTIDE SEQUENCE</scope>
    <source>
        <strain evidence="1">CGMCC 1.12360</strain>
    </source>
</reference>
<evidence type="ECO:0008006" key="3">
    <source>
        <dbReference type="Google" id="ProtNLM"/>
    </source>
</evidence>
<dbReference type="InterPro" id="IPR038292">
    <property type="entry name" value="YmfJ/YflH_sf"/>
</dbReference>
<dbReference type="PIRSF" id="PIRSF004764">
    <property type="entry name" value="YmfJ"/>
    <property type="match status" value="1"/>
</dbReference>
<name>A0A8J2TTW0_9BACI</name>
<evidence type="ECO:0000313" key="1">
    <source>
        <dbReference type="EMBL" id="GFZ83012.1"/>
    </source>
</evidence>
<dbReference type="InterPro" id="IPR024702">
    <property type="entry name" value="Uncharacterised_YmfJ"/>
</dbReference>
<dbReference type="RefSeq" id="WP_188392710.1">
    <property type="nucleotide sequence ID" value="NZ_BMEV01000051.1"/>
</dbReference>
<dbReference type="Proteomes" id="UP000602050">
    <property type="component" value="Unassembled WGS sequence"/>
</dbReference>
<sequence>MSVLDNFETWKQFLANRLQQAQQQGMDQKTITNLAAEVGDYLAQNVDAKNKEEQILKDLWNAASEQEQQALASTMVKLVQNQGNSYS</sequence>
<organism evidence="1 2">
    <name type="scientific">Compostibacillus humi</name>
    <dbReference type="NCBI Taxonomy" id="1245525"/>
    <lineage>
        <taxon>Bacteria</taxon>
        <taxon>Bacillati</taxon>
        <taxon>Bacillota</taxon>
        <taxon>Bacilli</taxon>
        <taxon>Bacillales</taxon>
        <taxon>Bacillaceae</taxon>
        <taxon>Compostibacillus</taxon>
    </lineage>
</organism>
<dbReference type="EMBL" id="BMEV01000051">
    <property type="protein sequence ID" value="GFZ83012.1"/>
    <property type="molecule type" value="Genomic_DNA"/>
</dbReference>
<dbReference type="InterPro" id="IPR021637">
    <property type="entry name" value="DUF3243"/>
</dbReference>
<dbReference type="Gene3D" id="1.10.760.20">
    <property type="entry name" value="Protein of unknown function DUF3243"/>
    <property type="match status" value="1"/>
</dbReference>
<reference evidence="1" key="2">
    <citation type="submission" date="2020-09" db="EMBL/GenBank/DDBJ databases">
        <authorList>
            <person name="Sun Q."/>
            <person name="Zhou Y."/>
        </authorList>
    </citation>
    <scope>NUCLEOTIDE SEQUENCE</scope>
    <source>
        <strain evidence="1">CGMCC 1.12360</strain>
    </source>
</reference>
<accession>A0A8J2TTW0</accession>
<dbReference type="Pfam" id="PF11588">
    <property type="entry name" value="DUF3243"/>
    <property type="match status" value="1"/>
</dbReference>
<gene>
    <name evidence="1" type="ORF">GCM10010978_24570</name>
</gene>
<keyword evidence="2" id="KW-1185">Reference proteome</keyword>
<evidence type="ECO:0000313" key="2">
    <source>
        <dbReference type="Proteomes" id="UP000602050"/>
    </source>
</evidence>
<comment type="caution">
    <text evidence="1">The sequence shown here is derived from an EMBL/GenBank/DDBJ whole genome shotgun (WGS) entry which is preliminary data.</text>
</comment>